<feature type="region of interest" description="Disordered" evidence="1">
    <location>
        <begin position="1"/>
        <end position="20"/>
    </location>
</feature>
<evidence type="ECO:0000256" key="1">
    <source>
        <dbReference type="SAM" id="MobiDB-lite"/>
    </source>
</evidence>
<organism evidence="2 3">
    <name type="scientific">Rhizobium aethiopicum</name>
    <dbReference type="NCBI Taxonomy" id="1138170"/>
    <lineage>
        <taxon>Bacteria</taxon>
        <taxon>Pseudomonadati</taxon>
        <taxon>Pseudomonadota</taxon>
        <taxon>Alphaproteobacteria</taxon>
        <taxon>Hyphomicrobiales</taxon>
        <taxon>Rhizobiaceae</taxon>
        <taxon>Rhizobium/Agrobacterium group</taxon>
        <taxon>Rhizobium</taxon>
    </lineage>
</organism>
<evidence type="ECO:0000313" key="3">
    <source>
        <dbReference type="Proteomes" id="UP000524492"/>
    </source>
</evidence>
<name>A0A7W6MC82_9HYPH</name>
<protein>
    <submittedName>
        <fullName evidence="2">Uncharacterized protein</fullName>
    </submittedName>
</protein>
<dbReference type="Proteomes" id="UP000524492">
    <property type="component" value="Unassembled WGS sequence"/>
</dbReference>
<proteinExistence type="predicted"/>
<comment type="caution">
    <text evidence="2">The sequence shown here is derived from an EMBL/GenBank/DDBJ whole genome shotgun (WGS) entry which is preliminary data.</text>
</comment>
<dbReference type="AlphaFoldDB" id="A0A7W6MC82"/>
<accession>A0A7W6MC82</accession>
<keyword evidence="3" id="KW-1185">Reference proteome</keyword>
<sequence length="70" mass="7512">MSSSSVPTSRDSRWQYPENGEDLHRVFTVAKRDGPQQVFDGEGVFTVSYAKSGAQGSAKDFLSSGGPGKE</sequence>
<gene>
    <name evidence="2" type="ORF">GGD53_000159</name>
</gene>
<dbReference type="EMBL" id="JACIFV010000001">
    <property type="protein sequence ID" value="MBB4190043.1"/>
    <property type="molecule type" value="Genomic_DNA"/>
</dbReference>
<reference evidence="2 3" key="1">
    <citation type="submission" date="2020-08" db="EMBL/GenBank/DDBJ databases">
        <title>Genomic Encyclopedia of Type Strains, Phase IV (KMG-V): Genome sequencing to study the core and pangenomes of soil and plant-associated prokaryotes.</title>
        <authorList>
            <person name="Whitman W."/>
        </authorList>
    </citation>
    <scope>NUCLEOTIDE SEQUENCE [LARGE SCALE GENOMIC DNA]</scope>
    <source>
        <strain evidence="2 3">SEMIA 4074</strain>
    </source>
</reference>
<evidence type="ECO:0000313" key="2">
    <source>
        <dbReference type="EMBL" id="MBB4190043.1"/>
    </source>
</evidence>
<dbReference type="RefSeq" id="WP_184452758.1">
    <property type="nucleotide sequence ID" value="NZ_JACIFV010000001.1"/>
</dbReference>